<feature type="transmembrane region" description="Helical" evidence="1">
    <location>
        <begin position="284"/>
        <end position="308"/>
    </location>
</feature>
<comment type="caution">
    <text evidence="2">The sequence shown here is derived from an EMBL/GenBank/DDBJ whole genome shotgun (WGS) entry which is preliminary data.</text>
</comment>
<sequence>MTDDPSARWSPSSRSSLLAARRAVVRLLALTLAGVLFVGVAAAHGGSLGASAREELTVPTWLFLLTGGSAVGASFLLASFVTDRALIREIHTWYRTSPVPARRIGRWLGHLAGVVGLAAILGVGFVGPPEPLANLAILTVWVGWWAGFTMTTYLLGNAWPVVNPWRTISSLLPSLDRAYPDGLGAWPSVVGLLALVWLEVVSPLADEPQLLATVIVGYSALTLAGAFVVGPARWFGTVDPVARVFRYYGRVAPLTWDDEASRLRLRLPGTALSETRFIDGFDEVAFVVAIVWVTTYDGLVSTPAWAGFARAVVGVGVPPALLYPATLLVGFVAFLGVYWLAAGYSRQLADSYRTKAFLARRFAPSLLAIAAGYHLAHYLGYFLSLFPAALAALQDPLPASAPTTVPVAQLPGWFGGLNMTFVLLGHLLAIWVAHATAFEVFPGRLQAIKSQYSFTLVMVLYTMTSLWVVSQPTIQPPFL</sequence>
<evidence type="ECO:0008006" key="4">
    <source>
        <dbReference type="Google" id="ProtNLM"/>
    </source>
</evidence>
<feature type="transmembrane region" description="Helical" evidence="1">
    <location>
        <begin position="132"/>
        <end position="156"/>
    </location>
</feature>
<keyword evidence="1" id="KW-0812">Transmembrane</keyword>
<feature type="transmembrane region" description="Helical" evidence="1">
    <location>
        <begin position="452"/>
        <end position="470"/>
    </location>
</feature>
<keyword evidence="3" id="KW-1185">Reference proteome</keyword>
<feature type="transmembrane region" description="Helical" evidence="1">
    <location>
        <begin position="177"/>
        <end position="198"/>
    </location>
</feature>
<feature type="transmembrane region" description="Helical" evidence="1">
    <location>
        <begin position="320"/>
        <end position="341"/>
    </location>
</feature>
<dbReference type="AlphaFoldDB" id="A0ABD6CHB8"/>
<evidence type="ECO:0000256" key="1">
    <source>
        <dbReference type="SAM" id="Phobius"/>
    </source>
</evidence>
<feature type="transmembrane region" description="Helical" evidence="1">
    <location>
        <begin position="210"/>
        <end position="229"/>
    </location>
</feature>
<feature type="transmembrane region" description="Helical" evidence="1">
    <location>
        <begin position="413"/>
        <end position="432"/>
    </location>
</feature>
<accession>A0ABD6CHB8</accession>
<feature type="transmembrane region" description="Helical" evidence="1">
    <location>
        <begin position="107"/>
        <end position="126"/>
    </location>
</feature>
<protein>
    <recommendedName>
        <fullName evidence="4">Fenitrothion hydrolase</fullName>
    </recommendedName>
</protein>
<dbReference type="RefSeq" id="WP_247378962.1">
    <property type="nucleotide sequence ID" value="NZ_JALLGV010000005.1"/>
</dbReference>
<feature type="transmembrane region" description="Helical" evidence="1">
    <location>
        <begin position="61"/>
        <end position="86"/>
    </location>
</feature>
<keyword evidence="1" id="KW-1133">Transmembrane helix</keyword>
<gene>
    <name evidence="2" type="ORF">ACFR9U_19880</name>
</gene>
<keyword evidence="1" id="KW-0472">Membrane</keyword>
<organism evidence="2 3">
    <name type="scientific">Halorientalis brevis</name>
    <dbReference type="NCBI Taxonomy" id="1126241"/>
    <lineage>
        <taxon>Archaea</taxon>
        <taxon>Methanobacteriati</taxon>
        <taxon>Methanobacteriota</taxon>
        <taxon>Stenosarchaea group</taxon>
        <taxon>Halobacteria</taxon>
        <taxon>Halobacteriales</taxon>
        <taxon>Haloarculaceae</taxon>
        <taxon>Halorientalis</taxon>
    </lineage>
</organism>
<evidence type="ECO:0000313" key="3">
    <source>
        <dbReference type="Proteomes" id="UP001597119"/>
    </source>
</evidence>
<reference evidence="2 3" key="1">
    <citation type="journal article" date="2019" name="Int. J. Syst. Evol. Microbiol.">
        <title>The Global Catalogue of Microorganisms (GCM) 10K type strain sequencing project: providing services to taxonomists for standard genome sequencing and annotation.</title>
        <authorList>
            <consortium name="The Broad Institute Genomics Platform"/>
            <consortium name="The Broad Institute Genome Sequencing Center for Infectious Disease"/>
            <person name="Wu L."/>
            <person name="Ma J."/>
        </authorList>
    </citation>
    <scope>NUCLEOTIDE SEQUENCE [LARGE SCALE GENOMIC DNA]</scope>
    <source>
        <strain evidence="2 3">CGMCC 1.12125</strain>
    </source>
</reference>
<dbReference type="Proteomes" id="UP001597119">
    <property type="component" value="Unassembled WGS sequence"/>
</dbReference>
<name>A0ABD6CHB8_9EURY</name>
<proteinExistence type="predicted"/>
<dbReference type="EMBL" id="JBHUDJ010000014">
    <property type="protein sequence ID" value="MFD1589244.1"/>
    <property type="molecule type" value="Genomic_DNA"/>
</dbReference>
<feature type="transmembrane region" description="Helical" evidence="1">
    <location>
        <begin position="362"/>
        <end position="393"/>
    </location>
</feature>
<evidence type="ECO:0000313" key="2">
    <source>
        <dbReference type="EMBL" id="MFD1589244.1"/>
    </source>
</evidence>